<organism evidence="1 2">
    <name type="scientific">Anguilla anguilla</name>
    <name type="common">European freshwater eel</name>
    <name type="synonym">Muraena anguilla</name>
    <dbReference type="NCBI Taxonomy" id="7936"/>
    <lineage>
        <taxon>Eukaryota</taxon>
        <taxon>Metazoa</taxon>
        <taxon>Chordata</taxon>
        <taxon>Craniata</taxon>
        <taxon>Vertebrata</taxon>
        <taxon>Euteleostomi</taxon>
        <taxon>Actinopterygii</taxon>
        <taxon>Neopterygii</taxon>
        <taxon>Teleostei</taxon>
        <taxon>Anguilliformes</taxon>
        <taxon>Anguillidae</taxon>
        <taxon>Anguilla</taxon>
    </lineage>
</organism>
<gene>
    <name evidence="1" type="ORF">ANANG_G00012880</name>
</gene>
<reference evidence="1" key="1">
    <citation type="submission" date="2021-01" db="EMBL/GenBank/DDBJ databases">
        <title>A chromosome-scale assembly of European eel, Anguilla anguilla.</title>
        <authorList>
            <person name="Henkel C."/>
            <person name="Jong-Raadsen S.A."/>
            <person name="Dufour S."/>
            <person name="Weltzien F.-A."/>
            <person name="Palstra A.P."/>
            <person name="Pelster B."/>
            <person name="Spaink H.P."/>
            <person name="Van Den Thillart G.E."/>
            <person name="Jansen H."/>
            <person name="Zahm M."/>
            <person name="Klopp C."/>
            <person name="Cedric C."/>
            <person name="Louis A."/>
            <person name="Berthelot C."/>
            <person name="Parey E."/>
            <person name="Roest Crollius H."/>
            <person name="Montfort J."/>
            <person name="Robinson-Rechavi M."/>
            <person name="Bucao C."/>
            <person name="Bouchez O."/>
            <person name="Gislard M."/>
            <person name="Lluch J."/>
            <person name="Milhes M."/>
            <person name="Lampietro C."/>
            <person name="Lopez Roques C."/>
            <person name="Donnadieu C."/>
            <person name="Braasch I."/>
            <person name="Desvignes T."/>
            <person name="Postlethwait J."/>
            <person name="Bobe J."/>
            <person name="Guiguen Y."/>
            <person name="Dirks R."/>
        </authorList>
    </citation>
    <scope>NUCLEOTIDE SEQUENCE</scope>
    <source>
        <strain evidence="1">Tag_6206</strain>
        <tissue evidence="1">Liver</tissue>
    </source>
</reference>
<keyword evidence="2" id="KW-1185">Reference proteome</keyword>
<comment type="caution">
    <text evidence="1">The sequence shown here is derived from an EMBL/GenBank/DDBJ whole genome shotgun (WGS) entry which is preliminary data.</text>
</comment>
<dbReference type="EMBL" id="JAFIRN010000001">
    <property type="protein sequence ID" value="KAG5856905.1"/>
    <property type="molecule type" value="Genomic_DNA"/>
</dbReference>
<dbReference type="Proteomes" id="UP001044222">
    <property type="component" value="Unassembled WGS sequence"/>
</dbReference>
<proteinExistence type="predicted"/>
<evidence type="ECO:0000313" key="1">
    <source>
        <dbReference type="EMBL" id="KAG5856905.1"/>
    </source>
</evidence>
<protein>
    <submittedName>
        <fullName evidence="1">Uncharacterized protein</fullName>
    </submittedName>
</protein>
<sequence>MRAPAHSCAEGHLAAPFEKPDHIRHRVTLRAEISQSSSLLVSITPCLVFLVLIPRCTELAMQAIRAPTISVSADCSIPAGLRMGPLPGTCTLGRYMSDRREPGLKKKVK</sequence>
<evidence type="ECO:0000313" key="2">
    <source>
        <dbReference type="Proteomes" id="UP001044222"/>
    </source>
</evidence>
<dbReference type="AlphaFoldDB" id="A0A9D3S6M8"/>
<name>A0A9D3S6M8_ANGAN</name>
<accession>A0A9D3S6M8</accession>